<evidence type="ECO:0000313" key="1">
    <source>
        <dbReference type="EMBL" id="SVD87978.1"/>
    </source>
</evidence>
<protein>
    <submittedName>
        <fullName evidence="1">Uncharacterized protein</fullName>
    </submittedName>
</protein>
<reference evidence="1" key="1">
    <citation type="submission" date="2018-05" db="EMBL/GenBank/DDBJ databases">
        <authorList>
            <person name="Lanie J.A."/>
            <person name="Ng W.-L."/>
            <person name="Kazmierczak K.M."/>
            <person name="Andrzejewski T.M."/>
            <person name="Davidsen T.M."/>
            <person name="Wayne K.J."/>
            <person name="Tettelin H."/>
            <person name="Glass J.I."/>
            <person name="Rusch D."/>
            <person name="Podicherti R."/>
            <person name="Tsui H.-C.T."/>
            <person name="Winkler M.E."/>
        </authorList>
    </citation>
    <scope>NUCLEOTIDE SEQUENCE</scope>
</reference>
<proteinExistence type="predicted"/>
<sequence>MKIENKEHLIHLSNNVNQQIEWLDEQDMNECSDMEDYEFLKKEFNKLIELDPTIEFPYWIRLHSTAEHLISQI</sequence>
<name>A0A382YZP9_9ZZZZ</name>
<dbReference type="EMBL" id="UINC01179342">
    <property type="protein sequence ID" value="SVD87978.1"/>
    <property type="molecule type" value="Genomic_DNA"/>
</dbReference>
<dbReference type="AlphaFoldDB" id="A0A382YZP9"/>
<accession>A0A382YZP9</accession>
<organism evidence="1">
    <name type="scientific">marine metagenome</name>
    <dbReference type="NCBI Taxonomy" id="408172"/>
    <lineage>
        <taxon>unclassified sequences</taxon>
        <taxon>metagenomes</taxon>
        <taxon>ecological metagenomes</taxon>
    </lineage>
</organism>
<gene>
    <name evidence="1" type="ORF">METZ01_LOCUS440832</name>
</gene>